<dbReference type="GO" id="GO:0005680">
    <property type="term" value="C:anaphase-promoting complex"/>
    <property type="evidence" value="ECO:0007669"/>
    <property type="project" value="UniProtKB-ARBA"/>
</dbReference>
<dbReference type="PANTHER" id="PTHR12558">
    <property type="entry name" value="CELL DIVISION CYCLE 16,23,27"/>
    <property type="match status" value="1"/>
</dbReference>
<evidence type="ECO:0000313" key="3">
    <source>
        <dbReference type="EMBL" id="THG93211.1"/>
    </source>
</evidence>
<evidence type="ECO:0000256" key="1">
    <source>
        <dbReference type="ARBA" id="ARBA00022803"/>
    </source>
</evidence>
<reference evidence="3 4" key="1">
    <citation type="submission" date="2019-02" db="EMBL/GenBank/DDBJ databases">
        <title>Genome sequencing of the rare red list fungi Phlebia centrifuga.</title>
        <authorList>
            <person name="Buettner E."/>
            <person name="Kellner H."/>
        </authorList>
    </citation>
    <scope>NUCLEOTIDE SEQUENCE [LARGE SCALE GENOMIC DNA]</scope>
    <source>
        <strain evidence="3 4">DSM 108282</strain>
    </source>
</reference>
<dbReference type="SUPFAM" id="SSF48452">
    <property type="entry name" value="TPR-like"/>
    <property type="match status" value="2"/>
</dbReference>
<name>A0A4S4K632_9APHY</name>
<sequence>MSSISHRQNAHSDIPHSIHELLPMLINLEEGMKTTQEWDVRDDRTPAVLAKCREGLPLLRPDHPALPLALFYIAEALSRRFEALGEIADIDDSITYFGEIFTIPFLLHNGSLDDEVLPFTALSVSLLGHALMLRYAHSKNSEDVDAAIENYRMTLTLSSPDGATRQMPLAKLSKALTLRFNNGGRKEDVDEAIQWQREAVSLSQKELDDGDTYGSLVESLSQLGNLLGLRYVKFSLIADLEEAVESHETALALLPDSDKRRPRYLRGLAMFLRLTFEAKGQIKDLNGAIDRVREVIACLSSGNAPLDKGETHGSLVDSLHQLGNLLLLRNVKFGLVADLEQATESYGKALILLPDNDERRPRYLRDLAMSLHSTFEAEGQIKDLNGAIDRVREANACLSSGNVPLDESEILGSLAQNSNSLGDLLKLRYTNSGMIVDLEQATESYGKALVLLPDDDERRPRYLMDLAMSLHLTFEAEGRIEDLNGAIDRVREAIACLSSGNVPFDEGEILGSLAQDSNSLGDLLKLRHTNCGMIADLEEATESYRMALALLPANSKSWFGYLWDLVMSLQATFEVKGRIEDLSGAIDRVREALAYLSYGNDPPDERETRLALGHLGRLLNRRFRWTGEMADIEEAIQCQYRAMELDATKRHSALGSLSSHLHDLYLRTGDRNDFERALGFSREALELCPVDDSSSRLEITRHMAAYLAGSDRAEDWEEALKIRLATLKKPSPFAENSSPSPPTTGLLCATSPCLFSHAKNVEEGIVLLRKSLAIIPAGHPEKLRALGALSMATLWQCELGGYQEEALELCREFVAAHRQFDPDNTSYCAAVGQLAKACWFKGDYEEAAIRYDQAANMRYAIPHARFTVTKMWARQARHAGHSSSLRAHTKALELLDQCLTSTPTIDLQHQFLTENASALASNAAACAIEKESLEIAVQVLEQGRALLWSRMRGYRHSIEQLQESNPDLAEEFKGVCQQLEHITVSSEPILPEMAPIPVSTTPYTAQVLDFDAKVTKNRQLSDDYERIISEIRQIDGFSSFLQATPFSTLQTAASEGPVILVNVNEHRSDAIIFTSNRYTASRPSP</sequence>
<evidence type="ECO:0000256" key="2">
    <source>
        <dbReference type="ARBA" id="ARBA00038210"/>
    </source>
</evidence>
<proteinExistence type="inferred from homology"/>
<dbReference type="Proteomes" id="UP000309038">
    <property type="component" value="Unassembled WGS sequence"/>
</dbReference>
<dbReference type="AlphaFoldDB" id="A0A4S4K632"/>
<keyword evidence="1" id="KW-0802">TPR repeat</keyword>
<keyword evidence="4" id="KW-1185">Reference proteome</keyword>
<dbReference type="Gene3D" id="1.25.40.10">
    <property type="entry name" value="Tetratricopeptide repeat domain"/>
    <property type="match status" value="3"/>
</dbReference>
<organism evidence="3 4">
    <name type="scientific">Hermanssonia centrifuga</name>
    <dbReference type="NCBI Taxonomy" id="98765"/>
    <lineage>
        <taxon>Eukaryota</taxon>
        <taxon>Fungi</taxon>
        <taxon>Dikarya</taxon>
        <taxon>Basidiomycota</taxon>
        <taxon>Agaricomycotina</taxon>
        <taxon>Agaricomycetes</taxon>
        <taxon>Polyporales</taxon>
        <taxon>Meruliaceae</taxon>
        <taxon>Hermanssonia</taxon>
    </lineage>
</organism>
<dbReference type="EMBL" id="SGPJ01000735">
    <property type="protein sequence ID" value="THG93211.1"/>
    <property type="molecule type" value="Genomic_DNA"/>
</dbReference>
<accession>A0A4S4K632</accession>
<evidence type="ECO:0008006" key="5">
    <source>
        <dbReference type="Google" id="ProtNLM"/>
    </source>
</evidence>
<protein>
    <recommendedName>
        <fullName evidence="5">TPR-like protein</fullName>
    </recommendedName>
</protein>
<dbReference type="PANTHER" id="PTHR12558:SF13">
    <property type="entry name" value="CELL DIVISION CYCLE PROTEIN 27 HOMOLOG"/>
    <property type="match status" value="1"/>
</dbReference>
<comment type="similarity">
    <text evidence="2">Belongs to the APC3/CDC27 family.</text>
</comment>
<comment type="caution">
    <text evidence="3">The sequence shown here is derived from an EMBL/GenBank/DDBJ whole genome shotgun (WGS) entry which is preliminary data.</text>
</comment>
<dbReference type="InterPro" id="IPR011990">
    <property type="entry name" value="TPR-like_helical_dom_sf"/>
</dbReference>
<evidence type="ECO:0000313" key="4">
    <source>
        <dbReference type="Proteomes" id="UP000309038"/>
    </source>
</evidence>
<gene>
    <name evidence="3" type="ORF">EW026_g7964</name>
</gene>